<accession>A0A3Q9BPY9</accession>
<comment type="caution">
    <text evidence="9">Lacks conserved residue(s) required for the propagation of feature annotation.</text>
</comment>
<dbReference type="SUPFAM" id="SSF51391">
    <property type="entry name" value="Thiamin phosphate synthase"/>
    <property type="match status" value="1"/>
</dbReference>
<feature type="binding site" evidence="9">
    <location>
        <position position="164"/>
    </location>
    <ligand>
        <name>2-[(2R,5Z)-2-carboxy-4-methylthiazol-5(2H)-ylidene]ethyl phosphate</name>
        <dbReference type="ChEBI" id="CHEBI:62899"/>
    </ligand>
</feature>
<feature type="domain" description="Thiamine phosphate synthase/TenI" evidence="12">
    <location>
        <begin position="7"/>
        <end position="187"/>
    </location>
</feature>
<dbReference type="InterPro" id="IPR022998">
    <property type="entry name" value="ThiamineP_synth_TenI"/>
</dbReference>
<name>A0A3Q9BPY9_9BURK</name>
<evidence type="ECO:0000256" key="11">
    <source>
        <dbReference type="RuleBase" id="RU004253"/>
    </source>
</evidence>
<dbReference type="GO" id="GO:0009229">
    <property type="term" value="P:thiamine diphosphate biosynthetic process"/>
    <property type="evidence" value="ECO:0007669"/>
    <property type="project" value="UniProtKB-UniRule"/>
</dbReference>
<evidence type="ECO:0000256" key="6">
    <source>
        <dbReference type="ARBA" id="ARBA00047334"/>
    </source>
</evidence>
<feature type="binding site" evidence="9">
    <location>
        <begin position="184"/>
        <end position="185"/>
    </location>
    <ligand>
        <name>2-[(2R,5Z)-2-carboxy-4-methylthiazol-5(2H)-ylidene]ethyl phosphate</name>
        <dbReference type="ChEBI" id="CHEBI:62899"/>
    </ligand>
</feature>
<keyword evidence="3 9" id="KW-0479">Metal-binding</keyword>
<gene>
    <name evidence="9" type="primary">thiE</name>
    <name evidence="13" type="ORF">EJN92_04735</name>
</gene>
<comment type="pathway">
    <text evidence="1 9 11">Cofactor biosynthesis; thiamine diphosphate biosynthesis; thiamine phosphate from 4-amino-2-methyl-5-diphosphomethylpyrimidine and 4-methyl-5-(2-phosphoethyl)-thiazole: step 1/1.</text>
</comment>
<keyword evidence="14" id="KW-1185">Reference proteome</keyword>
<dbReference type="PANTHER" id="PTHR20857">
    <property type="entry name" value="THIAMINE-PHOSPHATE PYROPHOSPHORYLASE"/>
    <property type="match status" value="1"/>
</dbReference>
<dbReference type="InterPro" id="IPR036206">
    <property type="entry name" value="ThiamineP_synth_sf"/>
</dbReference>
<protein>
    <recommendedName>
        <fullName evidence="9">Thiamine-phosphate synthase</fullName>
        <shortName evidence="9">TP synthase</shortName>
        <shortName evidence="9">TPS</shortName>
        <ecNumber evidence="9">2.5.1.3</ecNumber>
    </recommendedName>
    <alternativeName>
        <fullName evidence="9">Thiamine-phosphate pyrophosphorylase</fullName>
        <shortName evidence="9">TMP pyrophosphorylase</shortName>
        <shortName evidence="9">TMP-PPase</shortName>
    </alternativeName>
</protein>
<dbReference type="KEGG" id="upv:EJN92_04735"/>
<comment type="similarity">
    <text evidence="9 10">Belongs to the thiamine-phosphate synthase family.</text>
</comment>
<evidence type="ECO:0000256" key="5">
    <source>
        <dbReference type="ARBA" id="ARBA00022977"/>
    </source>
</evidence>
<feature type="binding site" evidence="9">
    <location>
        <position position="69"/>
    </location>
    <ligand>
        <name>Mg(2+)</name>
        <dbReference type="ChEBI" id="CHEBI:18420"/>
    </ligand>
</feature>
<comment type="catalytic activity">
    <reaction evidence="7 9 10">
        <text>2-(2-carboxy-4-methylthiazol-5-yl)ethyl phosphate + 4-amino-2-methyl-5-(diphosphooxymethyl)pyrimidine + 2 H(+) = thiamine phosphate + CO2 + diphosphate</text>
        <dbReference type="Rhea" id="RHEA:47848"/>
        <dbReference type="ChEBI" id="CHEBI:15378"/>
        <dbReference type="ChEBI" id="CHEBI:16526"/>
        <dbReference type="ChEBI" id="CHEBI:33019"/>
        <dbReference type="ChEBI" id="CHEBI:37575"/>
        <dbReference type="ChEBI" id="CHEBI:57841"/>
        <dbReference type="ChEBI" id="CHEBI:62890"/>
        <dbReference type="EC" id="2.5.1.3"/>
    </reaction>
</comment>
<dbReference type="InterPro" id="IPR013785">
    <property type="entry name" value="Aldolase_TIM"/>
</dbReference>
<dbReference type="NCBIfam" id="TIGR00693">
    <property type="entry name" value="thiE"/>
    <property type="match status" value="1"/>
</dbReference>
<dbReference type="UniPathway" id="UPA00060">
    <property type="reaction ID" value="UER00141"/>
</dbReference>
<evidence type="ECO:0000256" key="2">
    <source>
        <dbReference type="ARBA" id="ARBA00022679"/>
    </source>
</evidence>
<evidence type="ECO:0000256" key="4">
    <source>
        <dbReference type="ARBA" id="ARBA00022842"/>
    </source>
</evidence>
<evidence type="ECO:0000256" key="8">
    <source>
        <dbReference type="ARBA" id="ARBA00047883"/>
    </source>
</evidence>
<dbReference type="PANTHER" id="PTHR20857:SF15">
    <property type="entry name" value="THIAMINE-PHOSPHATE SYNTHASE"/>
    <property type="match status" value="1"/>
</dbReference>
<feature type="binding site" evidence="9">
    <location>
        <position position="68"/>
    </location>
    <ligand>
        <name>4-amino-2-methyl-5-(diphosphooxymethyl)pyrimidine</name>
        <dbReference type="ChEBI" id="CHEBI:57841"/>
    </ligand>
</feature>
<evidence type="ECO:0000259" key="12">
    <source>
        <dbReference type="Pfam" id="PF02581"/>
    </source>
</evidence>
<dbReference type="EMBL" id="CP034464">
    <property type="protein sequence ID" value="AZP11369.1"/>
    <property type="molecule type" value="Genomic_DNA"/>
</dbReference>
<feature type="binding site" evidence="9">
    <location>
        <position position="137"/>
    </location>
    <ligand>
        <name>4-amino-2-methyl-5-(diphosphooxymethyl)pyrimidine</name>
        <dbReference type="ChEBI" id="CHEBI:57841"/>
    </ligand>
</feature>
<dbReference type="GO" id="GO:0000287">
    <property type="term" value="F:magnesium ion binding"/>
    <property type="evidence" value="ECO:0007669"/>
    <property type="project" value="UniProtKB-UniRule"/>
</dbReference>
<comment type="catalytic activity">
    <reaction evidence="6 9 10">
        <text>4-methyl-5-(2-phosphooxyethyl)-thiazole + 4-amino-2-methyl-5-(diphosphooxymethyl)pyrimidine + H(+) = thiamine phosphate + diphosphate</text>
        <dbReference type="Rhea" id="RHEA:22328"/>
        <dbReference type="ChEBI" id="CHEBI:15378"/>
        <dbReference type="ChEBI" id="CHEBI:33019"/>
        <dbReference type="ChEBI" id="CHEBI:37575"/>
        <dbReference type="ChEBI" id="CHEBI:57841"/>
        <dbReference type="ChEBI" id="CHEBI:58296"/>
        <dbReference type="EC" id="2.5.1.3"/>
    </reaction>
</comment>
<dbReference type="OrthoDB" id="9810880at2"/>
<proteinExistence type="inferred from homology"/>
<dbReference type="InterPro" id="IPR034291">
    <property type="entry name" value="TMP_synthase"/>
</dbReference>
<evidence type="ECO:0000256" key="7">
    <source>
        <dbReference type="ARBA" id="ARBA00047851"/>
    </source>
</evidence>
<comment type="cofactor">
    <cofactor evidence="9">
        <name>Mg(2+)</name>
        <dbReference type="ChEBI" id="CHEBI:18420"/>
    </cofactor>
    <text evidence="9">Binds 1 Mg(2+) ion per subunit.</text>
</comment>
<keyword evidence="5 9" id="KW-0784">Thiamine biosynthesis</keyword>
<dbReference type="Proteomes" id="UP000275663">
    <property type="component" value="Chromosome"/>
</dbReference>
<dbReference type="HAMAP" id="MF_00097">
    <property type="entry name" value="TMP_synthase"/>
    <property type="match status" value="1"/>
</dbReference>
<dbReference type="CDD" id="cd00564">
    <property type="entry name" value="TMP_TenI"/>
    <property type="match status" value="1"/>
</dbReference>
<dbReference type="GO" id="GO:0009228">
    <property type="term" value="P:thiamine biosynthetic process"/>
    <property type="evidence" value="ECO:0007669"/>
    <property type="project" value="UniProtKB-KW"/>
</dbReference>
<feature type="binding site" evidence="9">
    <location>
        <position position="107"/>
    </location>
    <ligand>
        <name>4-amino-2-methyl-5-(diphosphooxymethyl)pyrimidine</name>
        <dbReference type="ChEBI" id="CHEBI:57841"/>
    </ligand>
</feature>
<keyword evidence="4 9" id="KW-0460">Magnesium</keyword>
<evidence type="ECO:0000256" key="1">
    <source>
        <dbReference type="ARBA" id="ARBA00005165"/>
    </source>
</evidence>
<feature type="binding site" evidence="9">
    <location>
        <position position="88"/>
    </location>
    <ligand>
        <name>Mg(2+)</name>
        <dbReference type="ChEBI" id="CHEBI:18420"/>
    </ligand>
</feature>
<dbReference type="AlphaFoldDB" id="A0A3Q9BPY9"/>
<sequence>MHALAGLYLVTPNWDDTDKLIKVTEQALLGGASLVQYRHKFATPALRLQQARRLLELCRSHNTPLIINDHWDLCMELGADGIHVGGTDMTVAKVRAIVGKDKIVGASCYGDLSLVRAAQRAGASYIALGGFYPSAVKEYPVTTPLDMVARVSTEISLPNVVIGGMTIQNAQPLVERGANMVAAISSIYLAPYPRTAAENFVRLFAPS</sequence>
<dbReference type="Gene3D" id="3.20.20.70">
    <property type="entry name" value="Aldolase class I"/>
    <property type="match status" value="1"/>
</dbReference>
<feature type="binding site" evidence="9">
    <location>
        <begin position="36"/>
        <end position="40"/>
    </location>
    <ligand>
        <name>4-amino-2-methyl-5-(diphosphooxymethyl)pyrimidine</name>
        <dbReference type="ChEBI" id="CHEBI:57841"/>
    </ligand>
</feature>
<comment type="function">
    <text evidence="9">Condenses 4-methyl-5-(beta-hydroxyethyl)thiazole monophosphate (THZ-P) and 2-methyl-4-amino-5-hydroxymethyl pyrimidine pyrophosphate (HMP-PP) to form thiamine monophosphate (TMP).</text>
</comment>
<evidence type="ECO:0000313" key="13">
    <source>
        <dbReference type="EMBL" id="AZP11369.1"/>
    </source>
</evidence>
<dbReference type="GO" id="GO:0005737">
    <property type="term" value="C:cytoplasm"/>
    <property type="evidence" value="ECO:0007669"/>
    <property type="project" value="TreeGrafter"/>
</dbReference>
<dbReference type="RefSeq" id="WP_126126757.1">
    <property type="nucleotide sequence ID" value="NZ_CP034464.1"/>
</dbReference>
<evidence type="ECO:0000313" key="14">
    <source>
        <dbReference type="Proteomes" id="UP000275663"/>
    </source>
</evidence>
<reference evidence="13 14" key="1">
    <citation type="journal article" date="2011" name="Int. J. Syst. Evol. Microbiol.">
        <title>Description of Undibacterium oligocarboniphilum sp. nov., isolated from purified water, and Undibacterium pigrum strain CCUG 49012 as the type strain of Undibacterium parvum sp. nov., and emended descriptions of the genus Undibacterium and the species Undibacterium pigrum.</title>
        <authorList>
            <person name="Eder W."/>
            <person name="Wanner G."/>
            <person name="Ludwig W."/>
            <person name="Busse H.J."/>
            <person name="Ziemke-Kageler F."/>
            <person name="Lang E."/>
        </authorList>
    </citation>
    <scope>NUCLEOTIDE SEQUENCE [LARGE SCALE GENOMIC DNA]</scope>
    <source>
        <strain evidence="13 14">DSM 23061</strain>
    </source>
</reference>
<evidence type="ECO:0000256" key="10">
    <source>
        <dbReference type="RuleBase" id="RU003826"/>
    </source>
</evidence>
<comment type="catalytic activity">
    <reaction evidence="8 9 10">
        <text>2-[(2R,5Z)-2-carboxy-4-methylthiazol-5(2H)-ylidene]ethyl phosphate + 4-amino-2-methyl-5-(diphosphooxymethyl)pyrimidine + 2 H(+) = thiamine phosphate + CO2 + diphosphate</text>
        <dbReference type="Rhea" id="RHEA:47844"/>
        <dbReference type="ChEBI" id="CHEBI:15378"/>
        <dbReference type="ChEBI" id="CHEBI:16526"/>
        <dbReference type="ChEBI" id="CHEBI:33019"/>
        <dbReference type="ChEBI" id="CHEBI:37575"/>
        <dbReference type="ChEBI" id="CHEBI:57841"/>
        <dbReference type="ChEBI" id="CHEBI:62899"/>
        <dbReference type="EC" id="2.5.1.3"/>
    </reaction>
</comment>
<dbReference type="Pfam" id="PF02581">
    <property type="entry name" value="TMP-TENI"/>
    <property type="match status" value="1"/>
</dbReference>
<evidence type="ECO:0000256" key="3">
    <source>
        <dbReference type="ARBA" id="ARBA00022723"/>
    </source>
</evidence>
<organism evidence="13 14">
    <name type="scientific">Undibacterium parvum</name>
    <dbReference type="NCBI Taxonomy" id="401471"/>
    <lineage>
        <taxon>Bacteria</taxon>
        <taxon>Pseudomonadati</taxon>
        <taxon>Pseudomonadota</taxon>
        <taxon>Betaproteobacteria</taxon>
        <taxon>Burkholderiales</taxon>
        <taxon>Oxalobacteraceae</taxon>
        <taxon>Undibacterium</taxon>
    </lineage>
</organism>
<dbReference type="GO" id="GO:0004789">
    <property type="term" value="F:thiamine-phosphate diphosphorylase activity"/>
    <property type="evidence" value="ECO:0007669"/>
    <property type="project" value="UniProtKB-UniRule"/>
</dbReference>
<keyword evidence="2 9" id="KW-0808">Transferase</keyword>
<evidence type="ECO:0000256" key="9">
    <source>
        <dbReference type="HAMAP-Rule" id="MF_00097"/>
    </source>
</evidence>
<dbReference type="EC" id="2.5.1.3" evidence="9"/>